<evidence type="ECO:0000313" key="3">
    <source>
        <dbReference type="Proteomes" id="UP000470520"/>
    </source>
</evidence>
<protein>
    <recommendedName>
        <fullName evidence="4">Lipoprotein</fullName>
    </recommendedName>
</protein>
<gene>
    <name evidence="2" type="ORF">G3I21_29960</name>
</gene>
<comment type="caution">
    <text evidence="2">The sequence shown here is derived from an EMBL/GenBank/DDBJ whole genome shotgun (WGS) entry which is preliminary data.</text>
</comment>
<dbReference type="PROSITE" id="PS51257">
    <property type="entry name" value="PROKAR_LIPOPROTEIN"/>
    <property type="match status" value="1"/>
</dbReference>
<feature type="signal peptide" evidence="1">
    <location>
        <begin position="1"/>
        <end position="21"/>
    </location>
</feature>
<dbReference type="Proteomes" id="UP000470520">
    <property type="component" value="Unassembled WGS sequence"/>
</dbReference>
<dbReference type="EMBL" id="JAAGMR010000337">
    <property type="protein sequence ID" value="NEB95859.1"/>
    <property type="molecule type" value="Genomic_DNA"/>
</dbReference>
<proteinExistence type="predicted"/>
<evidence type="ECO:0000256" key="1">
    <source>
        <dbReference type="SAM" id="SignalP"/>
    </source>
</evidence>
<keyword evidence="1" id="KW-0732">Signal</keyword>
<organism evidence="2 3">
    <name type="scientific">Streptomyces bauhiniae</name>
    <dbReference type="NCBI Taxonomy" id="2340725"/>
    <lineage>
        <taxon>Bacteria</taxon>
        <taxon>Bacillati</taxon>
        <taxon>Actinomycetota</taxon>
        <taxon>Actinomycetes</taxon>
        <taxon>Kitasatosporales</taxon>
        <taxon>Streptomycetaceae</taxon>
        <taxon>Streptomyces</taxon>
    </lineage>
</organism>
<dbReference type="RefSeq" id="WP_164195154.1">
    <property type="nucleotide sequence ID" value="NZ_JAAGMR010000337.1"/>
</dbReference>
<reference evidence="2 3" key="1">
    <citation type="submission" date="2020-01" db="EMBL/GenBank/DDBJ databases">
        <title>Insect and environment-associated Actinomycetes.</title>
        <authorList>
            <person name="Currrie C."/>
            <person name="Chevrette M."/>
            <person name="Carlson C."/>
            <person name="Stubbendieck R."/>
            <person name="Wendt-Pienkowski E."/>
        </authorList>
    </citation>
    <scope>NUCLEOTIDE SEQUENCE [LARGE SCALE GENOMIC DNA]</scope>
    <source>
        <strain evidence="2 3">SID7754</strain>
    </source>
</reference>
<name>A0A7K3R116_9ACTN</name>
<accession>A0A7K3R116</accession>
<sequence>MKRGFQGMLAVAVVLAGSGCAADARPARPAGARVAPTERACPHGTFRWGRVEKRQVLAGVSDARRFDVRRGVTVHAAFEAVPVRSLHAGVTPAEGKGDQRAAVEALEKETGAELADAGTHFRLGSDRVQEVSFKESSGVLFYAVGVTTYEASFAYYCAPADTTPARGTVTTWSPVTHGDLVKCGIDEKLEPASIEAERLVCR</sequence>
<evidence type="ECO:0008006" key="4">
    <source>
        <dbReference type="Google" id="ProtNLM"/>
    </source>
</evidence>
<dbReference type="AlphaFoldDB" id="A0A7K3R116"/>
<evidence type="ECO:0000313" key="2">
    <source>
        <dbReference type="EMBL" id="NEB95859.1"/>
    </source>
</evidence>
<feature type="chain" id="PRO_5029537023" description="Lipoprotein" evidence="1">
    <location>
        <begin position="22"/>
        <end position="202"/>
    </location>
</feature>